<keyword evidence="1" id="KW-0560">Oxidoreductase</keyword>
<sequence>MNKSQANRRRFIKESVTTAAGLAGLTALPKELLAAPGIPYSVPVVGSSRPKGAARIRFSAIGLNHGHIYGQVEAVIRGGGQLVSFYAKEPDLAAAFTKRYPDAKLAKSEKEILDDGSIQLVVSAGIPDERAPLGIRVMKAGKDYMADKPGITTLEQLAEVRKVQQATKRIYSIMYSERFENKATVKAGELVKAGAIGKVIQTIGLGPHRMNAKTRPEWFFDKQRFGGIICDIASHQFDQFLFFTGSTQAEVVASQVGNTNHPQYPKFEDFGDAMVRGNGGTGYIRVDWFTPDGLKSWGDGRLTILGTDGFIELRKNVDIAGRDGGNHLILVDNKETKYIDCSKETTPYGTQLIDDILNRTETAMTQAHCFLATELALKAQKQAQQVKLKV</sequence>
<proteinExistence type="predicted"/>
<feature type="domain" description="GFO/IDH/MocA-like oxidoreductase" evidence="2">
    <location>
        <begin position="186"/>
        <end position="311"/>
    </location>
</feature>
<organism evidence="3 4">
    <name type="scientific">Larkinella punicea</name>
    <dbReference type="NCBI Taxonomy" id="2315727"/>
    <lineage>
        <taxon>Bacteria</taxon>
        <taxon>Pseudomonadati</taxon>
        <taxon>Bacteroidota</taxon>
        <taxon>Cytophagia</taxon>
        <taxon>Cytophagales</taxon>
        <taxon>Spirosomataceae</taxon>
        <taxon>Larkinella</taxon>
    </lineage>
</organism>
<dbReference type="Pfam" id="PF22725">
    <property type="entry name" value="GFO_IDH_MocA_C3"/>
    <property type="match status" value="1"/>
</dbReference>
<dbReference type="Gene3D" id="3.40.50.720">
    <property type="entry name" value="NAD(P)-binding Rossmann-like Domain"/>
    <property type="match status" value="1"/>
</dbReference>
<protein>
    <submittedName>
        <fullName evidence="3">Gfo/Idh/MocA family oxidoreductase</fullName>
    </submittedName>
</protein>
<dbReference type="Proteomes" id="UP000253383">
    <property type="component" value="Unassembled WGS sequence"/>
</dbReference>
<comment type="caution">
    <text evidence="3">The sequence shown here is derived from an EMBL/GenBank/DDBJ whole genome shotgun (WGS) entry which is preliminary data.</text>
</comment>
<dbReference type="OrthoDB" id="9768836at2"/>
<dbReference type="InterPro" id="IPR036291">
    <property type="entry name" value="NAD(P)-bd_dom_sf"/>
</dbReference>
<evidence type="ECO:0000313" key="3">
    <source>
        <dbReference type="EMBL" id="RCR68994.1"/>
    </source>
</evidence>
<dbReference type="AlphaFoldDB" id="A0A368JQP8"/>
<gene>
    <name evidence="3" type="ORF">DUE52_13995</name>
</gene>
<dbReference type="InterPro" id="IPR050463">
    <property type="entry name" value="Gfo/Idh/MocA_oxidrdct_glycsds"/>
</dbReference>
<evidence type="ECO:0000313" key="4">
    <source>
        <dbReference type="Proteomes" id="UP000253383"/>
    </source>
</evidence>
<accession>A0A368JQP8</accession>
<reference evidence="3 4" key="1">
    <citation type="submission" date="2018-07" db="EMBL/GenBank/DDBJ databases">
        <title>Genome analysis of Larkinella rosea.</title>
        <authorList>
            <person name="Zhou Z."/>
            <person name="Wang G."/>
        </authorList>
    </citation>
    <scope>NUCLEOTIDE SEQUENCE [LARGE SCALE GENOMIC DNA]</scope>
    <source>
        <strain evidence="4">zzj9</strain>
    </source>
</reference>
<dbReference type="Gene3D" id="3.30.360.10">
    <property type="entry name" value="Dihydrodipicolinate Reductase, domain 2"/>
    <property type="match status" value="1"/>
</dbReference>
<dbReference type="PANTHER" id="PTHR43818:SF11">
    <property type="entry name" value="BCDNA.GH03377"/>
    <property type="match status" value="1"/>
</dbReference>
<dbReference type="InterPro" id="IPR055170">
    <property type="entry name" value="GFO_IDH_MocA-like_dom"/>
</dbReference>
<dbReference type="EMBL" id="QOWE01000010">
    <property type="protein sequence ID" value="RCR68994.1"/>
    <property type="molecule type" value="Genomic_DNA"/>
</dbReference>
<dbReference type="RefSeq" id="WP_114406632.1">
    <property type="nucleotide sequence ID" value="NZ_QOWE01000010.1"/>
</dbReference>
<evidence type="ECO:0000259" key="2">
    <source>
        <dbReference type="Pfam" id="PF22725"/>
    </source>
</evidence>
<dbReference type="PROSITE" id="PS51318">
    <property type="entry name" value="TAT"/>
    <property type="match status" value="1"/>
</dbReference>
<dbReference type="SUPFAM" id="SSF55347">
    <property type="entry name" value="Glyceraldehyde-3-phosphate dehydrogenase-like, C-terminal domain"/>
    <property type="match status" value="1"/>
</dbReference>
<dbReference type="PANTHER" id="PTHR43818">
    <property type="entry name" value="BCDNA.GH03377"/>
    <property type="match status" value="1"/>
</dbReference>
<dbReference type="SUPFAM" id="SSF51735">
    <property type="entry name" value="NAD(P)-binding Rossmann-fold domains"/>
    <property type="match status" value="1"/>
</dbReference>
<name>A0A368JQP8_9BACT</name>
<keyword evidence="4" id="KW-1185">Reference proteome</keyword>
<dbReference type="GO" id="GO:0016491">
    <property type="term" value="F:oxidoreductase activity"/>
    <property type="evidence" value="ECO:0007669"/>
    <property type="project" value="UniProtKB-KW"/>
</dbReference>
<evidence type="ECO:0000256" key="1">
    <source>
        <dbReference type="ARBA" id="ARBA00023002"/>
    </source>
</evidence>
<dbReference type="InterPro" id="IPR006311">
    <property type="entry name" value="TAT_signal"/>
</dbReference>